<reference evidence="2 3" key="1">
    <citation type="submission" date="2018-08" db="EMBL/GenBank/DDBJ databases">
        <title>A genome reference for cultivated species of the human gut microbiota.</title>
        <authorList>
            <person name="Zou Y."/>
            <person name="Xue W."/>
            <person name="Luo G."/>
        </authorList>
    </citation>
    <scope>NUCLEOTIDE SEQUENCE [LARGE SCALE GENOMIC DNA]</scope>
    <source>
        <strain evidence="2 3">AF12-11</strain>
    </source>
</reference>
<protein>
    <submittedName>
        <fullName evidence="2">Amidohydrolase</fullName>
    </submittedName>
</protein>
<feature type="domain" description="Peptidase M20 dimerisation" evidence="1">
    <location>
        <begin position="80"/>
        <end position="176"/>
    </location>
</feature>
<dbReference type="GO" id="GO:0016787">
    <property type="term" value="F:hydrolase activity"/>
    <property type="evidence" value="ECO:0007669"/>
    <property type="project" value="UniProtKB-KW"/>
</dbReference>
<evidence type="ECO:0000259" key="1">
    <source>
        <dbReference type="Pfam" id="PF07687"/>
    </source>
</evidence>
<dbReference type="Pfam" id="PF01546">
    <property type="entry name" value="Peptidase_M20"/>
    <property type="match status" value="1"/>
</dbReference>
<dbReference type="InterPro" id="IPR011650">
    <property type="entry name" value="Peptidase_M20_dimer"/>
</dbReference>
<accession>A0A395XI02</accession>
<dbReference type="PANTHER" id="PTHR11014:SF63">
    <property type="entry name" value="METALLOPEPTIDASE, PUTATIVE (AFU_ORTHOLOGUE AFUA_6G09600)-RELATED"/>
    <property type="match status" value="1"/>
</dbReference>
<evidence type="ECO:0000313" key="3">
    <source>
        <dbReference type="Proteomes" id="UP000266376"/>
    </source>
</evidence>
<dbReference type="EMBL" id="QSAJ01000040">
    <property type="protein sequence ID" value="RGW50543.1"/>
    <property type="molecule type" value="Genomic_DNA"/>
</dbReference>
<dbReference type="PANTHER" id="PTHR11014">
    <property type="entry name" value="PEPTIDASE M20 FAMILY MEMBER"/>
    <property type="match status" value="1"/>
</dbReference>
<name>A0A395XI02_9FIRM</name>
<proteinExistence type="predicted"/>
<organism evidence="2 3">
    <name type="scientific">Dorea formicigenerans</name>
    <dbReference type="NCBI Taxonomy" id="39486"/>
    <lineage>
        <taxon>Bacteria</taxon>
        <taxon>Bacillati</taxon>
        <taxon>Bacillota</taxon>
        <taxon>Clostridia</taxon>
        <taxon>Lachnospirales</taxon>
        <taxon>Lachnospiraceae</taxon>
        <taxon>Dorea</taxon>
    </lineage>
</organism>
<comment type="caution">
    <text evidence="2">The sequence shown here is derived from an EMBL/GenBank/DDBJ whole genome shotgun (WGS) entry which is preliminary data.</text>
</comment>
<gene>
    <name evidence="2" type="ORF">DWV67_13320</name>
</gene>
<dbReference type="AlphaFoldDB" id="A0A395XI02"/>
<evidence type="ECO:0000313" key="2">
    <source>
        <dbReference type="EMBL" id="RGW50543.1"/>
    </source>
</evidence>
<sequence>MVDWRGKNPGIDSRGMGSCIKFVFQPGEEIGRGAMELVKEDHVLENPKVDMAFAAHGWPTVESGKIGIARRYAFGCVGAFAVEIIGKKGHASWPEQTIDPIAVANEVYQHIPAILARKISGTDSGIMSVTYMQAGVEKIKNVIPQICKFGGTMRTTKRETMEKMAVELKNELRAICEVYGATYKSDIKIHGGAVENSPILLDQVREAAGEILGQEQSYIIEGDNLGGENFSEYSNRVPAVYMFIGIKPKDKAEIPGLHSPIYQFDDGVLANASSVFAMLGYQGCMGMLENS</sequence>
<dbReference type="NCBIfam" id="TIGR01891">
    <property type="entry name" value="amidohydrolases"/>
    <property type="match status" value="1"/>
</dbReference>
<dbReference type="SUPFAM" id="SSF55031">
    <property type="entry name" value="Bacterial exopeptidase dimerisation domain"/>
    <property type="match status" value="1"/>
</dbReference>
<dbReference type="InterPro" id="IPR036264">
    <property type="entry name" value="Bact_exopeptidase_dim_dom"/>
</dbReference>
<dbReference type="Gene3D" id="3.40.630.10">
    <property type="entry name" value="Zn peptidases"/>
    <property type="match status" value="2"/>
</dbReference>
<keyword evidence="2" id="KW-0378">Hydrolase</keyword>
<dbReference type="Pfam" id="PF07687">
    <property type="entry name" value="M20_dimer"/>
    <property type="match status" value="1"/>
</dbReference>
<dbReference type="Proteomes" id="UP000266376">
    <property type="component" value="Unassembled WGS sequence"/>
</dbReference>
<dbReference type="SUPFAM" id="SSF53187">
    <property type="entry name" value="Zn-dependent exopeptidases"/>
    <property type="match status" value="1"/>
</dbReference>
<dbReference type="InterPro" id="IPR017439">
    <property type="entry name" value="Amidohydrolase"/>
</dbReference>
<dbReference type="InterPro" id="IPR002933">
    <property type="entry name" value="Peptidase_M20"/>
</dbReference>